<reference evidence="1" key="1">
    <citation type="journal article" date="2023" name="G3 (Bethesda)">
        <title>A reference genome for the long-term kleptoplast-retaining sea slug Elysia crispata morphotype clarki.</title>
        <authorList>
            <person name="Eastman K.E."/>
            <person name="Pendleton A.L."/>
            <person name="Shaikh M.A."/>
            <person name="Suttiyut T."/>
            <person name="Ogas R."/>
            <person name="Tomko P."/>
            <person name="Gavelis G."/>
            <person name="Widhalm J.R."/>
            <person name="Wisecaver J.H."/>
        </authorList>
    </citation>
    <scope>NUCLEOTIDE SEQUENCE</scope>
    <source>
        <strain evidence="1">ECLA1</strain>
    </source>
</reference>
<proteinExistence type="predicted"/>
<protein>
    <submittedName>
        <fullName evidence="1">Uncharacterized protein</fullName>
    </submittedName>
</protein>
<organism evidence="1 2">
    <name type="scientific">Elysia crispata</name>
    <name type="common">lettuce slug</name>
    <dbReference type="NCBI Taxonomy" id="231223"/>
    <lineage>
        <taxon>Eukaryota</taxon>
        <taxon>Metazoa</taxon>
        <taxon>Spiralia</taxon>
        <taxon>Lophotrochozoa</taxon>
        <taxon>Mollusca</taxon>
        <taxon>Gastropoda</taxon>
        <taxon>Heterobranchia</taxon>
        <taxon>Euthyneura</taxon>
        <taxon>Panpulmonata</taxon>
        <taxon>Sacoglossa</taxon>
        <taxon>Placobranchoidea</taxon>
        <taxon>Plakobranchidae</taxon>
        <taxon>Elysia</taxon>
    </lineage>
</organism>
<evidence type="ECO:0000313" key="1">
    <source>
        <dbReference type="EMBL" id="KAK3728755.1"/>
    </source>
</evidence>
<keyword evidence="2" id="KW-1185">Reference proteome</keyword>
<comment type="caution">
    <text evidence="1">The sequence shown here is derived from an EMBL/GenBank/DDBJ whole genome shotgun (WGS) entry which is preliminary data.</text>
</comment>
<dbReference type="AlphaFoldDB" id="A0AAE1CQF6"/>
<name>A0AAE1CQF6_9GAST</name>
<sequence length="230" mass="26204">MWKPPEVVLASSPLPARGFRIIALEFRICKRLNIPQTRKRKASRPIMPRLMTQFERARNLISQPPEKRMEHEILQLVPWLRSKAKLFKQLKSGSAYMVGWAPQCEKVEMVTQLMWAIHGWMGVSEGREADGGESAHPVGWRLPLFAIHAHGASKLLIAFSCNNSSGEIALKSRICPIRARSEMTAKPGYFEQPNPGYFEQPNPGYFEQPKPGYFEQPNPIHLVLENFQGD</sequence>
<gene>
    <name evidence="1" type="ORF">RRG08_013483</name>
</gene>
<dbReference type="EMBL" id="JAWDGP010007172">
    <property type="protein sequence ID" value="KAK3728755.1"/>
    <property type="molecule type" value="Genomic_DNA"/>
</dbReference>
<accession>A0AAE1CQF6</accession>
<dbReference type="Proteomes" id="UP001283361">
    <property type="component" value="Unassembled WGS sequence"/>
</dbReference>
<evidence type="ECO:0000313" key="2">
    <source>
        <dbReference type="Proteomes" id="UP001283361"/>
    </source>
</evidence>